<protein>
    <submittedName>
        <fullName evidence="2">Uncharacterized protein</fullName>
    </submittedName>
</protein>
<reference evidence="2 3" key="1">
    <citation type="submission" date="2018-08" db="EMBL/GenBank/DDBJ databases">
        <authorList>
            <person name="Laetsch R D."/>
            <person name="Stevens L."/>
            <person name="Kumar S."/>
            <person name="Blaxter L. M."/>
        </authorList>
    </citation>
    <scope>NUCLEOTIDE SEQUENCE [LARGE SCALE GENOMIC DNA]</scope>
</reference>
<keyword evidence="3" id="KW-1185">Reference proteome</keyword>
<feature type="compositionally biased region" description="Polar residues" evidence="1">
    <location>
        <begin position="30"/>
        <end position="47"/>
    </location>
</feature>
<feature type="non-terminal residue" evidence="2">
    <location>
        <position position="324"/>
    </location>
</feature>
<gene>
    <name evidence="2" type="ORF">NLS_LOCUS9849</name>
</gene>
<feature type="region of interest" description="Disordered" evidence="1">
    <location>
        <begin position="28"/>
        <end position="47"/>
    </location>
</feature>
<proteinExistence type="predicted"/>
<dbReference type="Proteomes" id="UP000277928">
    <property type="component" value="Unassembled WGS sequence"/>
</dbReference>
<dbReference type="EMBL" id="UYRX01002024">
    <property type="protein sequence ID" value="VDM92591.1"/>
    <property type="molecule type" value="Genomic_DNA"/>
</dbReference>
<sequence length="324" mass="34749">MEASQNWSGPAGTSSMMKDIATAAPGHLSLSFTQSPPTNSIESSKDNCGSKNSLIMLAPRTIKSEAGGTLETNTMRRQSVVVEPTTSVISHEEISETKFDASNFSSLLPNLVQTTELSTAVSCHHYPEWMGQSGVSLYPNCSSATVAAAAALATPQYYYTGVPSQAYLMQQPLGTADLMQSNAIQTYSTAAATTQLPNNYDPFRMNTNYDPLSSYQLPQRTSIDGNLCVFPSQTLNGTIAHTSIQPTTASAQCQQCGIYSSDIACSGTSVICSKCASDLMIHYSTSRSDMSQLKFTKIQLLQHIVSYSPFLNASCGVIDNTEQT</sequence>
<evidence type="ECO:0000256" key="1">
    <source>
        <dbReference type="SAM" id="MobiDB-lite"/>
    </source>
</evidence>
<name>A0A3P7M829_LITSI</name>
<evidence type="ECO:0000313" key="3">
    <source>
        <dbReference type="Proteomes" id="UP000277928"/>
    </source>
</evidence>
<dbReference type="OrthoDB" id="515401at2759"/>
<dbReference type="STRING" id="42156.A0A3P7M829"/>
<accession>A0A3P7M829</accession>
<organism evidence="2 3">
    <name type="scientific">Litomosoides sigmodontis</name>
    <name type="common">Filarial nematode worm</name>
    <dbReference type="NCBI Taxonomy" id="42156"/>
    <lineage>
        <taxon>Eukaryota</taxon>
        <taxon>Metazoa</taxon>
        <taxon>Ecdysozoa</taxon>
        <taxon>Nematoda</taxon>
        <taxon>Chromadorea</taxon>
        <taxon>Rhabditida</taxon>
        <taxon>Spirurina</taxon>
        <taxon>Spiruromorpha</taxon>
        <taxon>Filarioidea</taxon>
        <taxon>Onchocercidae</taxon>
        <taxon>Litomosoides</taxon>
    </lineage>
</organism>
<evidence type="ECO:0000313" key="2">
    <source>
        <dbReference type="EMBL" id="VDM92591.1"/>
    </source>
</evidence>
<dbReference type="AlphaFoldDB" id="A0A3P7M829"/>